<dbReference type="GO" id="GO:0008270">
    <property type="term" value="F:zinc ion binding"/>
    <property type="evidence" value="ECO:0007669"/>
    <property type="project" value="TreeGrafter"/>
</dbReference>
<dbReference type="SUPFAM" id="SSF52540">
    <property type="entry name" value="P-loop containing nucleoside triphosphate hydrolases"/>
    <property type="match status" value="1"/>
</dbReference>
<evidence type="ECO:0000256" key="16">
    <source>
        <dbReference type="ARBA" id="ARBA00022859"/>
    </source>
</evidence>
<dbReference type="GO" id="GO:0140374">
    <property type="term" value="P:antiviral innate immune response"/>
    <property type="evidence" value="ECO:0007669"/>
    <property type="project" value="TreeGrafter"/>
</dbReference>
<evidence type="ECO:0000313" key="25">
    <source>
        <dbReference type="Ensembl" id="ENSSFAP00005042353.1"/>
    </source>
</evidence>
<evidence type="ECO:0000256" key="9">
    <source>
        <dbReference type="ARBA" id="ARBA00022737"/>
    </source>
</evidence>
<keyword evidence="10" id="KW-0547">Nucleotide-binding</keyword>
<dbReference type="Gene3D" id="1.10.533.10">
    <property type="entry name" value="Death Domain, Fas"/>
    <property type="match status" value="2"/>
</dbReference>
<evidence type="ECO:0000256" key="4">
    <source>
        <dbReference type="ARBA" id="ARBA00022490"/>
    </source>
</evidence>
<feature type="domain" description="Helicase C-terminal" evidence="23">
    <location>
        <begin position="646"/>
        <end position="815"/>
    </location>
</feature>
<dbReference type="InterPro" id="IPR041204">
    <property type="entry name" value="RIG-I-like_C"/>
</dbReference>
<keyword evidence="5" id="KW-1017">Isopeptide bond</keyword>
<evidence type="ECO:0000256" key="10">
    <source>
        <dbReference type="ARBA" id="ARBA00022741"/>
    </source>
</evidence>
<dbReference type="InterPro" id="IPR031964">
    <property type="entry name" value="CARD_dom"/>
</dbReference>
<dbReference type="PANTHER" id="PTHR14074:SF14">
    <property type="entry name" value="INTERFERON-INDUCED HELICASE C DOMAIN-CONTAINING PROTEIN 1"/>
    <property type="match status" value="1"/>
</dbReference>
<dbReference type="InParanoid" id="A0A672IKQ5"/>
<protein>
    <recommendedName>
        <fullName evidence="3">RNA helicase</fullName>
        <ecNumber evidence="3">3.6.4.13</ecNumber>
    </recommendedName>
</protein>
<keyword evidence="13" id="KW-0862">Zinc</keyword>
<dbReference type="Ensembl" id="ENSSFAT00005043889.1">
    <property type="protein sequence ID" value="ENSSFAP00005042353.1"/>
    <property type="gene ID" value="ENSSFAG00005020919.1"/>
</dbReference>
<keyword evidence="15" id="KW-0832">Ubl conjugation</keyword>
<dbReference type="GO" id="GO:0003727">
    <property type="term" value="F:single-stranded RNA binding"/>
    <property type="evidence" value="ECO:0007669"/>
    <property type="project" value="TreeGrafter"/>
</dbReference>
<dbReference type="FunFam" id="3.40.50.300:FF:000893">
    <property type="entry name" value="Interferon-induced with helicase C domain 1"/>
    <property type="match status" value="1"/>
</dbReference>
<reference evidence="25" key="3">
    <citation type="submission" date="2025-09" db="UniProtKB">
        <authorList>
            <consortium name="Ensembl"/>
        </authorList>
    </citation>
    <scope>IDENTIFICATION</scope>
</reference>
<dbReference type="AlphaFoldDB" id="A0A672IKQ5"/>
<evidence type="ECO:0000256" key="14">
    <source>
        <dbReference type="ARBA" id="ARBA00022840"/>
    </source>
</evidence>
<keyword evidence="11" id="KW-0378">Hydrolase</keyword>
<feature type="compositionally biased region" description="Low complexity" evidence="20">
    <location>
        <begin position="261"/>
        <end position="273"/>
    </location>
</feature>
<dbReference type="Pfam" id="PF00270">
    <property type="entry name" value="DEAD"/>
    <property type="match status" value="1"/>
</dbReference>
<dbReference type="Gene3D" id="2.170.150.30">
    <property type="entry name" value="RIG-I-like receptor, C-terminal regulatory domain"/>
    <property type="match status" value="1"/>
</dbReference>
<dbReference type="PROSITE" id="PS51192">
    <property type="entry name" value="HELICASE_ATP_BIND_1"/>
    <property type="match status" value="1"/>
</dbReference>
<dbReference type="InterPro" id="IPR011545">
    <property type="entry name" value="DEAD/DEAH_box_helicase_dom"/>
</dbReference>
<keyword evidence="17" id="KW-0694">RNA-binding</keyword>
<sequence length="978" mass="110855">MASDSSDEIRERIIELFKPRLKTLIEVDPVLDRTDFIEADEKEQIRQKSRTDGNPVAVGLLLAAVARRPHSPGWFTAFVDALRSAGFSHAADYIQLKLPKPEEEAENDNCAQIIKLLTPTLQDMSTDQVALFCHSRKILTAGDLERVQAETQNRGPRSGARELLERIVKREPGWFSTFVQILRETEHSVLLNLFGGSDDPEEFDEKKSLKKDGRDGDGAATGESCESPTLMEITFSEECHGEDTDLCASNELPNIPERPQPDGSDSGAAAAPSPEKDIVLRDYQMDVAKPALEGKNIIICLPTGSGKTRVAVYITKKHLERRRSEGNPGKVVVLVNKVPLVEQHYSAEFLPFLKKSYRVERVSGDSQLKISFTEIVNKNDIIICTAQILENFLERAEEGEDDGVKLSELSLIVIDECHHTQKGEVYNHIMMRYLKQKHKNRRLKKEQKQPVPLPQILGLTASPGVGGAKKMEKVMDHILSICANLDASKIMTRSLGDFKKEQRKKIEYVEDRKQDPFGDVIKKIMTAIHSHADLSPNCELGSQNYEQWVVQNERKAAKEEDRKVRICADHLQQYSECLNLSNTIRMSDALSFISKFYEEEMKKKTSPDEEHDIEITETERFLFHLFRDNKRNLEELAKNPDYENGSLSKLRTIILKEFTNREAAQGIIFTKTRRSAMALSQWIQENPKFADVGIKSAYIIGGGDQSVVKPMTSAEQKDVLKKFGNGDVNLLIATTVAEEGLDIPACNFVIRYGLVTNEISMLQAMGRGRAEDSSYTLIDVKNSGVAEREFVNEYRCTMMDKAIIKIRALDQEEYDRKITEFQIQAILEEKVRLTKQKQNRIKNESPANVLLRCRGCNQHVCSGEDVQIIEKMHRVNVAPEFKELFIRRENTSLQERLLDYETNGYIACKACGERWGSMMMYKGIECPCLHVKNFVVNISGKNISKCMKWSEVPIKFRAFNYIDHASQVAESSDDEETA</sequence>
<dbReference type="SMART" id="SM00487">
    <property type="entry name" value="DEXDc"/>
    <property type="match status" value="1"/>
</dbReference>
<dbReference type="PROSITE" id="PS51194">
    <property type="entry name" value="HELICASE_CTER"/>
    <property type="match status" value="1"/>
</dbReference>
<dbReference type="InterPro" id="IPR027417">
    <property type="entry name" value="P-loop_NTPase"/>
</dbReference>
<evidence type="ECO:0000256" key="8">
    <source>
        <dbReference type="ARBA" id="ARBA00022723"/>
    </source>
</evidence>
<keyword evidence="12" id="KW-0347">Helicase</keyword>
<keyword evidence="4" id="KW-0963">Cytoplasm</keyword>
<keyword evidence="26" id="KW-1185">Reference proteome</keyword>
<dbReference type="InterPro" id="IPR014001">
    <property type="entry name" value="Helicase_ATP-bd"/>
</dbReference>
<dbReference type="InterPro" id="IPR001315">
    <property type="entry name" value="CARD"/>
</dbReference>
<reference evidence="25" key="2">
    <citation type="submission" date="2025-08" db="UniProtKB">
        <authorList>
            <consortium name="Ensembl"/>
        </authorList>
    </citation>
    <scope>IDENTIFICATION</scope>
</reference>
<comment type="subcellular location">
    <subcellularLocation>
        <location evidence="1">Cytoplasm</location>
    </subcellularLocation>
</comment>
<accession>A0A672IKQ5</accession>
<dbReference type="Pfam" id="PF16739">
    <property type="entry name" value="CARD_2"/>
    <property type="match status" value="2"/>
</dbReference>
<dbReference type="GeneID" id="115402666"/>
<feature type="domain" description="Helicase ATP-binding" evidence="22">
    <location>
        <begin position="288"/>
        <end position="481"/>
    </location>
</feature>
<dbReference type="Pfam" id="PF18119">
    <property type="entry name" value="RIG-I_C"/>
    <property type="match status" value="1"/>
</dbReference>
<evidence type="ECO:0000256" key="7">
    <source>
        <dbReference type="ARBA" id="ARBA00022588"/>
    </source>
</evidence>
<dbReference type="InterPro" id="IPR051363">
    <property type="entry name" value="RLR_Helicase"/>
</dbReference>
<evidence type="ECO:0000256" key="20">
    <source>
        <dbReference type="SAM" id="MobiDB-lite"/>
    </source>
</evidence>
<dbReference type="Gene3D" id="3.40.50.300">
    <property type="entry name" value="P-loop containing nucleotide triphosphate hydrolases"/>
    <property type="match status" value="2"/>
</dbReference>
<dbReference type="CTD" id="64135"/>
<evidence type="ECO:0000259" key="22">
    <source>
        <dbReference type="PROSITE" id="PS51192"/>
    </source>
</evidence>
<dbReference type="GO" id="GO:0005737">
    <property type="term" value="C:cytoplasm"/>
    <property type="evidence" value="ECO:0007669"/>
    <property type="project" value="UniProtKB-SubCell"/>
</dbReference>
<evidence type="ECO:0000256" key="13">
    <source>
        <dbReference type="ARBA" id="ARBA00022833"/>
    </source>
</evidence>
<dbReference type="GO" id="GO:0039530">
    <property type="term" value="P:MDA-5 signaling pathway"/>
    <property type="evidence" value="ECO:0007669"/>
    <property type="project" value="TreeGrafter"/>
</dbReference>
<evidence type="ECO:0000256" key="6">
    <source>
        <dbReference type="ARBA" id="ARBA00022553"/>
    </source>
</evidence>
<evidence type="ECO:0000256" key="1">
    <source>
        <dbReference type="ARBA" id="ARBA00004496"/>
    </source>
</evidence>
<evidence type="ECO:0000313" key="26">
    <source>
        <dbReference type="Proteomes" id="UP000472267"/>
    </source>
</evidence>
<evidence type="ECO:0000259" key="24">
    <source>
        <dbReference type="PROSITE" id="PS51789"/>
    </source>
</evidence>
<reference evidence="25" key="1">
    <citation type="submission" date="2019-06" db="EMBL/GenBank/DDBJ databases">
        <authorList>
            <consortium name="Wellcome Sanger Institute Data Sharing"/>
        </authorList>
    </citation>
    <scope>NUCLEOTIDE SEQUENCE [LARGE SCALE GENOMIC DNA]</scope>
</reference>
<dbReference type="OrthoDB" id="416741at2759"/>
<comment type="similarity">
    <text evidence="2">Belongs to the helicase family. RLR subfamily.</text>
</comment>
<evidence type="ECO:0000256" key="3">
    <source>
        <dbReference type="ARBA" id="ARBA00012552"/>
    </source>
</evidence>
<keyword evidence="16" id="KW-0391">Immunity</keyword>
<dbReference type="Proteomes" id="UP000472267">
    <property type="component" value="Chromosome 16"/>
</dbReference>
<evidence type="ECO:0000256" key="11">
    <source>
        <dbReference type="ARBA" id="ARBA00022801"/>
    </source>
</evidence>
<keyword evidence="9" id="KW-0677">Repeat</keyword>
<feature type="region of interest" description="Disordered" evidence="20">
    <location>
        <begin position="245"/>
        <end position="275"/>
    </location>
</feature>
<dbReference type="SUPFAM" id="SSF47986">
    <property type="entry name" value="DEATH domain"/>
    <property type="match status" value="1"/>
</dbReference>
<gene>
    <name evidence="25" type="primary">ifih1</name>
</gene>
<organism evidence="25 26">
    <name type="scientific">Salarias fasciatus</name>
    <name type="common">Jewelled blenny</name>
    <name type="synonym">Blennius fasciatus</name>
    <dbReference type="NCBI Taxonomy" id="181472"/>
    <lineage>
        <taxon>Eukaryota</taxon>
        <taxon>Metazoa</taxon>
        <taxon>Chordata</taxon>
        <taxon>Craniata</taxon>
        <taxon>Vertebrata</taxon>
        <taxon>Euteleostomi</taxon>
        <taxon>Actinopterygii</taxon>
        <taxon>Neopterygii</taxon>
        <taxon>Teleostei</taxon>
        <taxon>Neoteleostei</taxon>
        <taxon>Acanthomorphata</taxon>
        <taxon>Ovalentaria</taxon>
        <taxon>Blenniimorphae</taxon>
        <taxon>Blenniiformes</taxon>
        <taxon>Blennioidei</taxon>
        <taxon>Blenniidae</taxon>
        <taxon>Salariinae</taxon>
        <taxon>Salarias</taxon>
    </lineage>
</organism>
<dbReference type="GO" id="GO:0005524">
    <property type="term" value="F:ATP binding"/>
    <property type="evidence" value="ECO:0007669"/>
    <property type="project" value="UniProtKB-KW"/>
</dbReference>
<dbReference type="InterPro" id="IPR001650">
    <property type="entry name" value="Helicase_C-like"/>
</dbReference>
<evidence type="ECO:0000259" key="23">
    <source>
        <dbReference type="PROSITE" id="PS51194"/>
    </source>
</evidence>
<dbReference type="PANTHER" id="PTHR14074">
    <property type="entry name" value="HELICASE WITH DEATH DOMAIN-RELATED"/>
    <property type="match status" value="1"/>
</dbReference>
<feature type="region of interest" description="Disordered" evidence="20">
    <location>
        <begin position="194"/>
        <end position="227"/>
    </location>
</feature>
<evidence type="ECO:0000256" key="2">
    <source>
        <dbReference type="ARBA" id="ARBA00006866"/>
    </source>
</evidence>
<dbReference type="SMART" id="SM00490">
    <property type="entry name" value="HELICc"/>
    <property type="match status" value="1"/>
</dbReference>
<dbReference type="GO" id="GO:0042981">
    <property type="term" value="P:regulation of apoptotic process"/>
    <property type="evidence" value="ECO:0007669"/>
    <property type="project" value="InterPro"/>
</dbReference>
<dbReference type="GO" id="GO:0003724">
    <property type="term" value="F:RNA helicase activity"/>
    <property type="evidence" value="ECO:0007669"/>
    <property type="project" value="UniProtKB-EC"/>
</dbReference>
<evidence type="ECO:0000256" key="15">
    <source>
        <dbReference type="ARBA" id="ARBA00022843"/>
    </source>
</evidence>
<evidence type="ECO:0000259" key="21">
    <source>
        <dbReference type="PROSITE" id="PS50209"/>
    </source>
</evidence>
<keyword evidence="18" id="KW-0051">Antiviral defense</keyword>
<keyword evidence="14" id="KW-0067">ATP-binding</keyword>
<comment type="catalytic activity">
    <reaction evidence="19">
        <text>ATP + H2O = ADP + phosphate + H(+)</text>
        <dbReference type="Rhea" id="RHEA:13065"/>
        <dbReference type="ChEBI" id="CHEBI:15377"/>
        <dbReference type="ChEBI" id="CHEBI:15378"/>
        <dbReference type="ChEBI" id="CHEBI:30616"/>
        <dbReference type="ChEBI" id="CHEBI:43474"/>
        <dbReference type="ChEBI" id="CHEBI:456216"/>
        <dbReference type="EC" id="3.6.4.13"/>
    </reaction>
    <physiologicalReaction direction="left-to-right" evidence="19">
        <dbReference type="Rhea" id="RHEA:13066"/>
    </physiologicalReaction>
</comment>
<dbReference type="GO" id="GO:0003725">
    <property type="term" value="F:double-stranded RNA binding"/>
    <property type="evidence" value="ECO:0007669"/>
    <property type="project" value="TreeGrafter"/>
</dbReference>
<dbReference type="InterPro" id="IPR011029">
    <property type="entry name" value="DEATH-like_dom_sf"/>
</dbReference>
<dbReference type="RefSeq" id="XP_029967036.1">
    <property type="nucleotide sequence ID" value="XM_030111176.1"/>
</dbReference>
<proteinExistence type="inferred from homology"/>
<evidence type="ECO:0000256" key="5">
    <source>
        <dbReference type="ARBA" id="ARBA00022499"/>
    </source>
</evidence>
<dbReference type="InterPro" id="IPR021673">
    <property type="entry name" value="RLR_CTR"/>
</dbReference>
<evidence type="ECO:0000256" key="18">
    <source>
        <dbReference type="ARBA" id="ARBA00023118"/>
    </source>
</evidence>
<dbReference type="OMA" id="TFCQMNP"/>
<dbReference type="PROSITE" id="PS50209">
    <property type="entry name" value="CARD"/>
    <property type="match status" value="1"/>
</dbReference>
<dbReference type="EC" id="3.6.4.13" evidence="3"/>
<dbReference type="GO" id="GO:0016787">
    <property type="term" value="F:hydrolase activity"/>
    <property type="evidence" value="ECO:0007669"/>
    <property type="project" value="UniProtKB-KW"/>
</dbReference>
<evidence type="ECO:0000256" key="12">
    <source>
        <dbReference type="ARBA" id="ARBA00022806"/>
    </source>
</evidence>
<dbReference type="Gene3D" id="1.20.1320.30">
    <property type="match status" value="1"/>
</dbReference>
<evidence type="ECO:0000256" key="19">
    <source>
        <dbReference type="ARBA" id="ARBA00049390"/>
    </source>
</evidence>
<feature type="domain" description="CARD" evidence="21">
    <location>
        <begin position="98"/>
        <end position="197"/>
    </location>
</feature>
<dbReference type="PROSITE" id="PS51789">
    <property type="entry name" value="RLR_CTR"/>
    <property type="match status" value="1"/>
</dbReference>
<evidence type="ECO:0000256" key="17">
    <source>
        <dbReference type="ARBA" id="ARBA00022884"/>
    </source>
</evidence>
<keyword evidence="7" id="KW-0399">Innate immunity</keyword>
<keyword evidence="8" id="KW-0479">Metal-binding</keyword>
<keyword evidence="6" id="KW-0597">Phosphoprotein</keyword>
<dbReference type="InterPro" id="IPR038557">
    <property type="entry name" value="RLR_C_sf"/>
</dbReference>
<feature type="domain" description="RLR CTR" evidence="24">
    <location>
        <begin position="838"/>
        <end position="966"/>
    </location>
</feature>
<name>A0A672IKQ5_SALFA</name>
<dbReference type="Pfam" id="PF00271">
    <property type="entry name" value="Helicase_C"/>
    <property type="match status" value="1"/>
</dbReference>
<feature type="compositionally biased region" description="Basic and acidic residues" evidence="20">
    <location>
        <begin position="204"/>
        <end position="217"/>
    </location>
</feature>
<dbReference type="Pfam" id="PF11648">
    <property type="entry name" value="RIG-I_C-RD"/>
    <property type="match status" value="1"/>
</dbReference>